<comment type="caution">
    <text evidence="1">The sequence shown here is derived from an EMBL/GenBank/DDBJ whole genome shotgun (WGS) entry which is preliminary data.</text>
</comment>
<dbReference type="EMBL" id="SPHZ02000004">
    <property type="protein sequence ID" value="KAF0921482.1"/>
    <property type="molecule type" value="Genomic_DNA"/>
</dbReference>
<evidence type="ECO:0000313" key="1">
    <source>
        <dbReference type="EMBL" id="KAF0921482.1"/>
    </source>
</evidence>
<name>A0A6G1EAM9_9ORYZ</name>
<reference evidence="1 2" key="1">
    <citation type="submission" date="2019-11" db="EMBL/GenBank/DDBJ databases">
        <title>Whole genome sequence of Oryza granulata.</title>
        <authorList>
            <person name="Li W."/>
        </authorList>
    </citation>
    <scope>NUCLEOTIDE SEQUENCE [LARGE SCALE GENOMIC DNA]</scope>
    <source>
        <strain evidence="2">cv. Menghai</strain>
        <tissue evidence="1">Leaf</tissue>
    </source>
</reference>
<organism evidence="1 2">
    <name type="scientific">Oryza meyeriana var. granulata</name>
    <dbReference type="NCBI Taxonomy" id="110450"/>
    <lineage>
        <taxon>Eukaryota</taxon>
        <taxon>Viridiplantae</taxon>
        <taxon>Streptophyta</taxon>
        <taxon>Embryophyta</taxon>
        <taxon>Tracheophyta</taxon>
        <taxon>Spermatophyta</taxon>
        <taxon>Magnoliopsida</taxon>
        <taxon>Liliopsida</taxon>
        <taxon>Poales</taxon>
        <taxon>Poaceae</taxon>
        <taxon>BOP clade</taxon>
        <taxon>Oryzoideae</taxon>
        <taxon>Oryzeae</taxon>
        <taxon>Oryzinae</taxon>
        <taxon>Oryza</taxon>
        <taxon>Oryza meyeriana</taxon>
    </lineage>
</organism>
<proteinExistence type="predicted"/>
<keyword evidence="2" id="KW-1185">Reference proteome</keyword>
<gene>
    <name evidence="1" type="ORF">E2562_007020</name>
</gene>
<sequence length="61" mass="7022">MEELRETTLTGWVELDKIRSTLATEEVHLQEGRQQLEALIHAIKAVYDGDMAKVEWEHGIC</sequence>
<evidence type="ECO:0000313" key="2">
    <source>
        <dbReference type="Proteomes" id="UP000479710"/>
    </source>
</evidence>
<protein>
    <submittedName>
        <fullName evidence="1">Uncharacterized protein</fullName>
    </submittedName>
</protein>
<accession>A0A6G1EAM9</accession>
<dbReference type="AlphaFoldDB" id="A0A6G1EAM9"/>
<dbReference type="Proteomes" id="UP000479710">
    <property type="component" value="Unassembled WGS sequence"/>
</dbReference>